<dbReference type="Proteomes" id="UP000195652">
    <property type="component" value="Chromosome"/>
</dbReference>
<dbReference type="InterPro" id="IPR011098">
    <property type="entry name" value="G5_dom"/>
</dbReference>
<dbReference type="Pfam" id="PF03990">
    <property type="entry name" value="DUF348"/>
    <property type="match status" value="3"/>
</dbReference>
<name>A0A7Y4LJ95_9CORY</name>
<dbReference type="EMBL" id="CP021417">
    <property type="protein sequence ID" value="ARU47084.1"/>
    <property type="molecule type" value="Genomic_DNA"/>
</dbReference>
<keyword evidence="2" id="KW-0732">Signal</keyword>
<dbReference type="GO" id="GO:0016787">
    <property type="term" value="F:hydrolase activity"/>
    <property type="evidence" value="ECO:0007669"/>
    <property type="project" value="UniProtKB-KW"/>
</dbReference>
<keyword evidence="5" id="KW-1185">Reference proteome</keyword>
<dbReference type="SUPFAM" id="SSF53955">
    <property type="entry name" value="Lysozyme-like"/>
    <property type="match status" value="1"/>
</dbReference>
<dbReference type="SMART" id="SM01208">
    <property type="entry name" value="G5"/>
    <property type="match status" value="1"/>
</dbReference>
<dbReference type="InterPro" id="IPR010618">
    <property type="entry name" value="RPF"/>
</dbReference>
<dbReference type="AlphaFoldDB" id="A0A7Y4LJ95"/>
<evidence type="ECO:0000256" key="3">
    <source>
        <dbReference type="ARBA" id="ARBA00022801"/>
    </source>
</evidence>
<dbReference type="KEGG" id="csil:CBE74_04195"/>
<accession>A0A7Y4LJ95</accession>
<dbReference type="CDD" id="cd13925">
    <property type="entry name" value="RPF"/>
    <property type="match status" value="1"/>
</dbReference>
<dbReference type="PROSITE" id="PS51109">
    <property type="entry name" value="G5"/>
    <property type="match status" value="1"/>
</dbReference>
<dbReference type="GeneID" id="75007468"/>
<dbReference type="InterPro" id="IPR023346">
    <property type="entry name" value="Lysozyme-like_dom_sf"/>
</dbReference>
<protein>
    <submittedName>
        <fullName evidence="4">Transglycosylase family protein</fullName>
    </submittedName>
</protein>
<evidence type="ECO:0000313" key="4">
    <source>
        <dbReference type="EMBL" id="ARU47084.1"/>
    </source>
</evidence>
<sequence length="383" mass="40335">MGTRQKSRINRVNSSRSIPLRLATGGVLASLAVGGVAVTQVKKDITVDVNGEQLSLATMSGTVEEALAKAGVTVGDKDIVYPGLTEKISNQDTIKVRTSKQVSVAIDGVEKNLTTNATTVEELFEQLDGVNAALSSATLNMDKDSKIPREGLALDVVTPKIISVTEAGKTVFTQIAAATVKDVLTERGIKVDNDDIVTPALDAPVTKNMDVKIDRVDIQEVVANEPFGETANYVEDAELPEGEEAEVSAGTPGERTVTRKVTKINGEETANEVIDEKIITPAVAATVKRGTKKAASAPEVANGSVWDQLAQCESTGNWAINTGNGFSGGLQFTDSTWAGFGGTAYAPRAHLATREQQIAVAQKVQAAQGWGAWPACTSKMGLR</sequence>
<dbReference type="Pfam" id="PF07501">
    <property type="entry name" value="G5"/>
    <property type="match status" value="1"/>
</dbReference>
<comment type="similarity">
    <text evidence="1">Belongs to the transglycosylase family. Rpf subfamily.</text>
</comment>
<dbReference type="InterPro" id="IPR007137">
    <property type="entry name" value="DUF348"/>
</dbReference>
<dbReference type="Gene3D" id="1.10.530.10">
    <property type="match status" value="1"/>
</dbReference>
<reference evidence="4 5" key="3">
    <citation type="journal article" date="2020" name="Int. J. Syst. Evol. Microbiol.">
        <title>Corynebacterium silvaticum sp. nov., a unique group of NTTB corynebacteria in wild boar and roe deer.</title>
        <authorList>
            <person name="Dangel A."/>
            <person name="Berger A."/>
            <person name="Rau J."/>
            <person name="Eisenberg T."/>
            <person name="Kampfer P."/>
            <person name="Margos G."/>
            <person name="Contzen M."/>
            <person name="Busse H.J."/>
            <person name="Konrad R."/>
            <person name="Peters M."/>
            <person name="Sting R."/>
            <person name="Sing A."/>
        </authorList>
    </citation>
    <scope>NUCLEOTIDE SEQUENCE [LARGE SCALE GENOMIC DNA]</scope>
    <source>
        <strain evidence="4 5">PO100/5</strain>
    </source>
</reference>
<dbReference type="RefSeq" id="WP_087454856.1">
    <property type="nucleotide sequence ID" value="NZ_CP021417.2"/>
</dbReference>
<reference evidence="4 5" key="1">
    <citation type="journal article" date="2014" name="BMC Vet. Res.">
        <title>First report of Corynebacterium pseudotuberculosis from caseous lymphadenitis lesions in Black Alentejano pig (Sus scrofa domesticus).</title>
        <authorList>
            <person name="Oliveira M."/>
            <person name="Barroco C."/>
            <person name="Mottola C."/>
            <person name="Santos R."/>
            <person name="Lemsaddek A."/>
            <person name="Tavares L."/>
            <person name="Semedo-Lemsaddek T."/>
        </authorList>
    </citation>
    <scope>NUCLEOTIDE SEQUENCE [LARGE SCALE GENOMIC DNA]</scope>
    <source>
        <strain evidence="4 5">PO100/5</strain>
    </source>
</reference>
<keyword evidence="3" id="KW-0378">Hydrolase</keyword>
<dbReference type="Pfam" id="PF06737">
    <property type="entry name" value="Transglycosylas"/>
    <property type="match status" value="1"/>
</dbReference>
<evidence type="ECO:0000256" key="1">
    <source>
        <dbReference type="ARBA" id="ARBA00010830"/>
    </source>
</evidence>
<reference evidence="4 5" key="2">
    <citation type="journal article" date="2020" name="Antonie Van Leeuwenhoek">
        <title>Phylogenomic characterisation of a novel corynebacterial species pathogenic to animals.</title>
        <authorList>
            <person name="Moller J."/>
            <person name="Musella L."/>
            <person name="Melnikov V."/>
            <person name="Geissdorfer W."/>
            <person name="Burkovski A."/>
            <person name="Sangal V."/>
        </authorList>
    </citation>
    <scope>NUCLEOTIDE SEQUENCE [LARGE SCALE GENOMIC DNA]</scope>
    <source>
        <strain evidence="4 5">PO100/5</strain>
    </source>
</reference>
<reference evidence="4 5" key="4">
    <citation type="journal article" date="2020" name="PLoS ONE">
        <title>Taxonomic classification of strain PO100/5 shows a broader geographic distribution and genetic markers of the recently described Corynebacterium silvaticum.</title>
        <authorList>
            <person name="Viana M.V.C."/>
            <person name="Profeta R."/>
            <person name="da Silva A.L."/>
            <person name="Hurtado R."/>
            <person name="Cerqueira J.C."/>
            <person name="Ribeiro B.F.S."/>
            <person name="Almeida M.O."/>
            <person name="Morais-Rodrigues F."/>
            <person name="Soares S.C."/>
            <person name="Oliveira M."/>
            <person name="Tavares L."/>
            <person name="Figueiredo H."/>
            <person name="Wattam A.R."/>
            <person name="Barh D."/>
            <person name="Ghosh P."/>
            <person name="Silva A."/>
            <person name="Azevedo V."/>
        </authorList>
    </citation>
    <scope>NUCLEOTIDE SEQUENCE [LARGE SCALE GENOMIC DNA]</scope>
    <source>
        <strain evidence="4 5">PO100/5</strain>
    </source>
</reference>
<dbReference type="OrthoDB" id="1404170at2"/>
<dbReference type="Gene3D" id="2.20.230.10">
    <property type="entry name" value="Resuscitation-promoting factor rpfb"/>
    <property type="match status" value="1"/>
</dbReference>
<evidence type="ECO:0000313" key="5">
    <source>
        <dbReference type="Proteomes" id="UP000195652"/>
    </source>
</evidence>
<organism evidence="4 5">
    <name type="scientific">Corynebacterium silvaticum</name>
    <dbReference type="NCBI Taxonomy" id="2320431"/>
    <lineage>
        <taxon>Bacteria</taxon>
        <taxon>Bacillati</taxon>
        <taxon>Actinomycetota</taxon>
        <taxon>Actinomycetes</taxon>
        <taxon>Mycobacteriales</taxon>
        <taxon>Corynebacteriaceae</taxon>
        <taxon>Corynebacterium</taxon>
    </lineage>
</organism>
<gene>
    <name evidence="4" type="ORF">CBE74_04195</name>
</gene>
<evidence type="ECO:0000256" key="2">
    <source>
        <dbReference type="ARBA" id="ARBA00022729"/>
    </source>
</evidence>
<proteinExistence type="inferred from homology"/>